<dbReference type="AlphaFoldDB" id="A0AAV9WVQ0"/>
<dbReference type="InterPro" id="IPR054586">
    <property type="entry name" value="MACPF_1_fungal"/>
</dbReference>
<reference evidence="2 3" key="1">
    <citation type="submission" date="2019-10" db="EMBL/GenBank/DDBJ databases">
        <authorList>
            <person name="Palmer J.M."/>
        </authorList>
    </citation>
    <scope>NUCLEOTIDE SEQUENCE [LARGE SCALE GENOMIC DNA]</scope>
    <source>
        <strain evidence="2 3">TWF694</strain>
    </source>
</reference>
<keyword evidence="3" id="KW-1185">Reference proteome</keyword>
<comment type="caution">
    <text evidence="2">The sequence shown here is derived from an EMBL/GenBank/DDBJ whole genome shotgun (WGS) entry which is preliminary data.</text>
</comment>
<evidence type="ECO:0000313" key="2">
    <source>
        <dbReference type="EMBL" id="KAK6526456.1"/>
    </source>
</evidence>
<name>A0AAV9WVQ0_9PEZI</name>
<sequence>MSDSTIFNVNIYNPEDGSSKLTNCISVEEKIDLKDKLSVIRNHIVKDKKLDSDKARLAFCTKDGARMVDSTKFGVYLRMVQGSSAKETEEKKETEDTTYNIYLESNGAPKEKKKAELSEQAKALLDSKLDMDLVAKKPELITAALKELSINYKHESFQAATGGAVVTGATMSERDWAIVLRNTHFLNGQRVVFSKNANGSRSFSRIDRAPFPAFKVKGRPMDPLDLADGSITVKEEYRIPHYVTTDDSYVNVYETASALSSSMAASSFSQMDIEASAGGSLFGASLSVKAGFSKNESSALASSSSSSTRSMNITYNFPRVVLHLDHRGLELTDDCKKMLAGVKDEESLIRFHHDYGHFFAGNVQLGGRLFASEQFSSKSAASSTETANAMKVAASASFSWGAFSASASYSRETNDASSKSNTSSQMSSSLSWEAQGGDTILCNNPPQWCPTVKPFQNWRVINQKDVMPIGDFIGSFPDYTHIPQKFEKIMEASKKLVPCKFRLRALDQPGVKNEYYGFRRDSTENRLENVLDKYEEALLEKEGSSSSEKSRVVDHIQELRARVREDSFTDRYTEWVGIHKYDQSCDFEVEVETVLGTKPQLQLNQPYFIYNRLRNSYLAADTYGSYRKWYFAYLFYCRRARASRWVFRENGNRTKEGPIAHGTEVELTLLDDNNQPVGFVQRFMHDKSTLMVSKYGVEDGKDLTVSHDSTVEYL</sequence>
<accession>A0AAV9WVQ0</accession>
<dbReference type="EMBL" id="JAVHJO010000016">
    <property type="protein sequence ID" value="KAK6526456.1"/>
    <property type="molecule type" value="Genomic_DNA"/>
</dbReference>
<dbReference type="Pfam" id="PF22693">
    <property type="entry name" value="MACPF_1"/>
    <property type="match status" value="1"/>
</dbReference>
<evidence type="ECO:0000259" key="1">
    <source>
        <dbReference type="Pfam" id="PF22693"/>
    </source>
</evidence>
<gene>
    <name evidence="2" type="ORF">TWF694_005042</name>
</gene>
<proteinExistence type="predicted"/>
<evidence type="ECO:0000313" key="3">
    <source>
        <dbReference type="Proteomes" id="UP001365542"/>
    </source>
</evidence>
<organism evidence="2 3">
    <name type="scientific">Orbilia ellipsospora</name>
    <dbReference type="NCBI Taxonomy" id="2528407"/>
    <lineage>
        <taxon>Eukaryota</taxon>
        <taxon>Fungi</taxon>
        <taxon>Dikarya</taxon>
        <taxon>Ascomycota</taxon>
        <taxon>Pezizomycotina</taxon>
        <taxon>Orbiliomycetes</taxon>
        <taxon>Orbiliales</taxon>
        <taxon>Orbiliaceae</taxon>
        <taxon>Orbilia</taxon>
    </lineage>
</organism>
<feature type="domain" description="MACPF-like" evidence="1">
    <location>
        <begin position="346"/>
        <end position="469"/>
    </location>
</feature>
<protein>
    <recommendedName>
        <fullName evidence="1">MACPF-like domain-containing protein</fullName>
    </recommendedName>
</protein>
<dbReference type="Proteomes" id="UP001365542">
    <property type="component" value="Unassembled WGS sequence"/>
</dbReference>